<evidence type="ECO:0000313" key="6">
    <source>
        <dbReference type="Proteomes" id="UP000233778"/>
    </source>
</evidence>
<dbReference type="EMBL" id="KC601845">
    <property type="protein sequence ID" value="AGJ98296.1"/>
    <property type="molecule type" value="Genomic_DNA"/>
</dbReference>
<reference evidence="4" key="4">
    <citation type="submission" date="2013-09" db="EMBL/GenBank/DDBJ databases">
        <authorList>
            <person name="Wang G."/>
            <person name="Yang Y."/>
            <person name="Su Y."/>
        </authorList>
    </citation>
    <scope>NUCLEOTIDE SEQUENCE</scope>
    <source>
        <strain evidence="4">ATCC 39006</strain>
    </source>
</reference>
<reference evidence="2" key="1">
    <citation type="journal article" date="2011" name="Proc. Natl. Acad. Sci. U.S.A.">
        <title>A quorum-sensing molecule acts as a morphogen controlling gas vesicle organelle biogenesis and adaptive flotation in an enterobacterium.</title>
        <authorList>
            <person name="Ramsay J.P."/>
            <person name="Williamson N.R."/>
            <person name="Spring D.R."/>
            <person name="Salmond G.P."/>
        </authorList>
    </citation>
    <scope>NUCLEOTIDE SEQUENCE</scope>
</reference>
<evidence type="ECO:0000256" key="1">
    <source>
        <dbReference type="SAM" id="MobiDB-lite"/>
    </source>
</evidence>
<accession>M9WPV0</accession>
<dbReference type="Pfam" id="PF05120">
    <property type="entry name" value="GvpG"/>
    <property type="match status" value="1"/>
</dbReference>
<sequence>MLLIDDILFSPVKGVMWIFRQIHELAEDELAGEADRIRESLTDLYMLLETGQITEDEFEQQEAVLLDRLDALDEEDDMLGDEPGDDEDDEYEEDDDEEDDDEEDDDDEDDDDEDDDDEEDDDDDEDDDDEDEPEGTTK</sequence>
<evidence type="ECO:0000313" key="5">
    <source>
        <dbReference type="Proteomes" id="UP000017700"/>
    </source>
</evidence>
<dbReference type="AlphaFoldDB" id="M9WPV0"/>
<dbReference type="KEGG" id="serq:CWC46_01260"/>
<dbReference type="InterPro" id="IPR007804">
    <property type="entry name" value="GvpG"/>
</dbReference>
<dbReference type="EMBL" id="CP025084">
    <property type="protein sequence ID" value="AUH02885.1"/>
    <property type="molecule type" value="Genomic_DNA"/>
</dbReference>
<dbReference type="eggNOG" id="ENOG5033D37">
    <property type="taxonomic scope" value="Bacteria"/>
</dbReference>
<dbReference type="OrthoDB" id="8451655at2"/>
<evidence type="ECO:0000313" key="4">
    <source>
        <dbReference type="EMBL" id="AUH02885.1"/>
    </source>
</evidence>
<keyword evidence="5" id="KW-1185">Reference proteome</keyword>
<reference evidence="4" key="6">
    <citation type="submission" date="2017-11" db="EMBL/GenBank/DDBJ databases">
        <title>Complete genome sequence of Serratia sp. ATCC 39006.</title>
        <authorList>
            <person name="Hampton H.G."/>
            <person name="Jackson S.A."/>
            <person name="Jauregui R."/>
            <person name="Poulter G.T.M."/>
            <person name="Salmond G.P.C."/>
            <person name="Fineran P.C."/>
        </authorList>
    </citation>
    <scope>NUCLEOTIDE SEQUENCE</scope>
    <source>
        <strain evidence="4">ATCC 39006</strain>
    </source>
</reference>
<dbReference type="EMBL" id="CP025085">
    <property type="protein sequence ID" value="AUG98570.1"/>
    <property type="molecule type" value="Genomic_DNA"/>
</dbReference>
<organism evidence="2">
    <name type="scientific">Serratia sp. (strain ATCC 39006)</name>
    <name type="common">Prodigiosinella confusarubida</name>
    <dbReference type="NCBI Taxonomy" id="104623"/>
    <lineage>
        <taxon>Bacteria</taxon>
        <taxon>Pseudomonadati</taxon>
        <taxon>Pseudomonadota</taxon>
        <taxon>Gammaproteobacteria</taxon>
        <taxon>Enterobacterales</taxon>
        <taxon>Pectobacteriaceae</taxon>
        <taxon>Prodigiosinella</taxon>
    </lineage>
</organism>
<feature type="compositionally biased region" description="Acidic residues" evidence="1">
    <location>
        <begin position="72"/>
        <end position="138"/>
    </location>
</feature>
<reference evidence="2" key="3">
    <citation type="submission" date="2013-02" db="EMBL/GenBank/DDBJ databases">
        <authorList>
            <person name="Ramsay J.P."/>
            <person name="Williamson N.R."/>
            <person name="Spring D.R."/>
            <person name="Salmond G.P.C."/>
        </authorList>
    </citation>
    <scope>NUCLEOTIDE SEQUENCE</scope>
</reference>
<dbReference type="Proteomes" id="UP000017700">
    <property type="component" value="Chromosome"/>
</dbReference>
<feature type="region of interest" description="Disordered" evidence="1">
    <location>
        <begin position="67"/>
        <end position="138"/>
    </location>
</feature>
<evidence type="ECO:0000313" key="2">
    <source>
        <dbReference type="EMBL" id="AGJ98296.1"/>
    </source>
</evidence>
<reference evidence="4 5" key="2">
    <citation type="journal article" date="2013" name="Genome Announc.">
        <title>Draft genome sequence of Serratia sp. strain ATCC 39006, a model bacterium for analysis of the biosynthesis and regulation of prodigiosin, a carbapenem, and gas vesicles.</title>
        <authorList>
            <person name="Fineran P.C."/>
            <person name="Iglesias Cans M.C."/>
            <person name="Ramsay J.P."/>
            <person name="Wilf N.M."/>
            <person name="Cossyleon D."/>
            <person name="McNeil M.B."/>
            <person name="Williamson N.R."/>
            <person name="Monson R.E."/>
            <person name="Becher S.A."/>
            <person name="Stanton J.A."/>
            <person name="Brugger K."/>
            <person name="Brown S.D."/>
            <person name="Salmond G.P."/>
        </authorList>
    </citation>
    <scope>NUCLEOTIDE SEQUENCE [LARGE SCALE GENOMIC DNA]</scope>
    <source>
        <strain evidence="4">ATCC 39006</strain>
        <strain evidence="5">ATCC 39006 / SC 11482</strain>
    </source>
</reference>
<dbReference type="KEGG" id="sera:Ser39006_001260"/>
<protein>
    <submittedName>
        <fullName evidence="2 3">GvpG</fullName>
    </submittedName>
</protein>
<gene>
    <name evidence="2" type="primary">gvpG</name>
    <name evidence="3" type="ORF">CWC46_01260</name>
    <name evidence="4" type="ORF">Ser39006_001260</name>
</gene>
<reference evidence="3 6" key="5">
    <citation type="submission" date="2017-11" db="EMBL/GenBank/DDBJ databases">
        <title>Complete genome sequence of Serratia sp. ATCC 39006 LacA.</title>
        <authorList>
            <person name="Hampton H.G."/>
            <person name="Jackson S.A."/>
            <person name="Jauregui R."/>
            <person name="Poulter G.T.M."/>
            <person name="Salmond G.P.C."/>
            <person name="Fineran P.C."/>
        </authorList>
    </citation>
    <scope>NUCLEOTIDE SEQUENCE [LARGE SCALE GENOMIC DNA]</scope>
    <source>
        <strain evidence="3 6">ATCC 39006</strain>
    </source>
</reference>
<dbReference type="RefSeq" id="WP_021013978.1">
    <property type="nucleotide sequence ID" value="NZ_CP025084.1"/>
</dbReference>
<dbReference type="STRING" id="104623.Ser39006_00703"/>
<name>M9WPV0_SERS3</name>
<evidence type="ECO:0000313" key="3">
    <source>
        <dbReference type="EMBL" id="AUG98570.1"/>
    </source>
</evidence>
<dbReference type="Proteomes" id="UP000233778">
    <property type="component" value="Chromosome"/>
</dbReference>
<proteinExistence type="predicted"/>